<feature type="non-terminal residue" evidence="1">
    <location>
        <position position="78"/>
    </location>
</feature>
<dbReference type="KEGG" id="abp:AGABI1DRAFT111242"/>
<dbReference type="EMBL" id="JH971386">
    <property type="protein sequence ID" value="EKM82659.1"/>
    <property type="molecule type" value="Genomic_DNA"/>
</dbReference>
<dbReference type="OrthoDB" id="6270916at2759"/>
<dbReference type="HOGENOM" id="CLU_2628427_0_0_1"/>
<keyword evidence="2" id="KW-1185">Reference proteome</keyword>
<gene>
    <name evidence="1" type="ORF">AGABI1DRAFT_111242</name>
</gene>
<sequence>MPPSVLDTISTLHDGPTREQSFADAVKSQVGKLGGGQLRGEDSDDEEHSIDPTFHLMIQLQEILVMSLEQRWDIFDDT</sequence>
<reference evidence="2" key="1">
    <citation type="journal article" date="2012" name="Proc. Natl. Acad. Sci. U.S.A.">
        <title>Genome sequence of the button mushroom Agaricus bisporus reveals mechanisms governing adaptation to a humic-rich ecological niche.</title>
        <authorList>
            <person name="Morin E."/>
            <person name="Kohler A."/>
            <person name="Baker A.R."/>
            <person name="Foulongne-Oriol M."/>
            <person name="Lombard V."/>
            <person name="Nagy L.G."/>
            <person name="Ohm R.A."/>
            <person name="Patyshakuliyeva A."/>
            <person name="Brun A."/>
            <person name="Aerts A.L."/>
            <person name="Bailey A.M."/>
            <person name="Billette C."/>
            <person name="Coutinho P.M."/>
            <person name="Deakin G."/>
            <person name="Doddapaneni H."/>
            <person name="Floudas D."/>
            <person name="Grimwood J."/>
            <person name="Hilden K."/>
            <person name="Kuees U."/>
            <person name="LaButti K.M."/>
            <person name="Lapidus A."/>
            <person name="Lindquist E.A."/>
            <person name="Lucas S.M."/>
            <person name="Murat C."/>
            <person name="Riley R.W."/>
            <person name="Salamov A.A."/>
            <person name="Schmutz J."/>
            <person name="Subramanian V."/>
            <person name="Woesten H.A.B."/>
            <person name="Xu J."/>
            <person name="Eastwood D.C."/>
            <person name="Foster G.D."/>
            <person name="Sonnenberg A.S."/>
            <person name="Cullen D."/>
            <person name="de Vries R.P."/>
            <person name="Lundell T."/>
            <person name="Hibbett D.S."/>
            <person name="Henrissat B."/>
            <person name="Burton K.S."/>
            <person name="Kerrigan R.W."/>
            <person name="Challen M.P."/>
            <person name="Grigoriev I.V."/>
            <person name="Martin F."/>
        </authorList>
    </citation>
    <scope>NUCLEOTIDE SEQUENCE [LARGE SCALE GENOMIC DNA]</scope>
    <source>
        <strain evidence="2">JB137-S8 / ATCC MYA-4627 / FGSC 10392</strain>
    </source>
</reference>
<dbReference type="AlphaFoldDB" id="K5W759"/>
<dbReference type="InParanoid" id="K5W759"/>
<name>K5W759_AGABU</name>
<protein>
    <submittedName>
        <fullName evidence="1">Uncharacterized protein</fullName>
    </submittedName>
</protein>
<proteinExistence type="predicted"/>
<dbReference type="RefSeq" id="XP_007326616.1">
    <property type="nucleotide sequence ID" value="XM_007326554.1"/>
</dbReference>
<organism evidence="1 2">
    <name type="scientific">Agaricus bisporus var. burnettii (strain JB137-S8 / ATCC MYA-4627 / FGSC 10392)</name>
    <name type="common">White button mushroom</name>
    <dbReference type="NCBI Taxonomy" id="597362"/>
    <lineage>
        <taxon>Eukaryota</taxon>
        <taxon>Fungi</taxon>
        <taxon>Dikarya</taxon>
        <taxon>Basidiomycota</taxon>
        <taxon>Agaricomycotina</taxon>
        <taxon>Agaricomycetes</taxon>
        <taxon>Agaricomycetidae</taxon>
        <taxon>Agaricales</taxon>
        <taxon>Agaricineae</taxon>
        <taxon>Agaricaceae</taxon>
        <taxon>Agaricus</taxon>
    </lineage>
</organism>
<dbReference type="GeneID" id="18823225"/>
<evidence type="ECO:0000313" key="1">
    <source>
        <dbReference type="EMBL" id="EKM82659.1"/>
    </source>
</evidence>
<dbReference type="Proteomes" id="UP000008493">
    <property type="component" value="Unassembled WGS sequence"/>
</dbReference>
<evidence type="ECO:0000313" key="2">
    <source>
        <dbReference type="Proteomes" id="UP000008493"/>
    </source>
</evidence>
<accession>K5W759</accession>